<name>A0A8D8Q7X0_9HEMI</name>
<dbReference type="EMBL" id="HBUF01063340">
    <property type="protein sequence ID" value="CAG6626710.1"/>
    <property type="molecule type" value="Transcribed_RNA"/>
</dbReference>
<evidence type="ECO:0000313" key="1">
    <source>
        <dbReference type="EMBL" id="CAG6626722.1"/>
    </source>
</evidence>
<dbReference type="EMBL" id="HBUF01063343">
    <property type="protein sequence ID" value="CAG6626729.1"/>
    <property type="molecule type" value="Transcribed_RNA"/>
</dbReference>
<sequence>MNVLTRAPVAPMPSVRITLAIIHVPASQASPATRLKAVSTLTNVSTPQRIRCVGLAPAAPTSPAATTVSVRPVTMVTRSRRVVSTQTSASIGRAERTHCARTSTEATRVPVRLDSLGIRSNCVQLSDVQIITSVPEIKPVYRINVRILVSCQTRARIRSARSRTISLSV</sequence>
<proteinExistence type="predicted"/>
<dbReference type="EMBL" id="HBUF01063344">
    <property type="protein sequence ID" value="CAG6626735.1"/>
    <property type="molecule type" value="Transcribed_RNA"/>
</dbReference>
<dbReference type="EMBL" id="HBUF01235754">
    <property type="protein sequence ID" value="CAG6675157.1"/>
    <property type="molecule type" value="Transcribed_RNA"/>
</dbReference>
<accession>A0A8D8Q7X0</accession>
<dbReference type="AlphaFoldDB" id="A0A8D8Q7X0"/>
<reference evidence="1" key="1">
    <citation type="submission" date="2021-05" db="EMBL/GenBank/DDBJ databases">
        <authorList>
            <person name="Alioto T."/>
            <person name="Alioto T."/>
            <person name="Gomez Garrido J."/>
        </authorList>
    </citation>
    <scope>NUCLEOTIDE SEQUENCE</scope>
</reference>
<dbReference type="EMBL" id="HBUF01063342">
    <property type="protein sequence ID" value="CAG6626722.1"/>
    <property type="molecule type" value="Transcribed_RNA"/>
</dbReference>
<protein>
    <submittedName>
        <fullName evidence="1">Uncharacterized protein</fullName>
    </submittedName>
</protein>
<organism evidence="1">
    <name type="scientific">Cacopsylla melanoneura</name>
    <dbReference type="NCBI Taxonomy" id="428564"/>
    <lineage>
        <taxon>Eukaryota</taxon>
        <taxon>Metazoa</taxon>
        <taxon>Ecdysozoa</taxon>
        <taxon>Arthropoda</taxon>
        <taxon>Hexapoda</taxon>
        <taxon>Insecta</taxon>
        <taxon>Pterygota</taxon>
        <taxon>Neoptera</taxon>
        <taxon>Paraneoptera</taxon>
        <taxon>Hemiptera</taxon>
        <taxon>Sternorrhyncha</taxon>
        <taxon>Psylloidea</taxon>
        <taxon>Psyllidae</taxon>
        <taxon>Psyllinae</taxon>
        <taxon>Cacopsylla</taxon>
    </lineage>
</organism>